<feature type="transmembrane region" description="Helical" evidence="1">
    <location>
        <begin position="68"/>
        <end position="96"/>
    </location>
</feature>
<sequence>MPLTIFLVLFLTVMSTDADEKGAITFSLLLPAAYIILVLIYIVLVSLKQFLWNKYQIGQRILNNWEKYKIVIIIAGIILIMLFRGPLIAILSIWFIDWVSEKMKNWKASTVWFFALAPFILLIIYILLIVGMVG</sequence>
<keyword evidence="1" id="KW-1133">Transmembrane helix</keyword>
<dbReference type="AlphaFoldDB" id="U5LHJ9"/>
<dbReference type="PATRIC" id="fig|1367477.3.peg.5079"/>
<proteinExistence type="predicted"/>
<keyword evidence="3" id="KW-1185">Reference proteome</keyword>
<gene>
    <name evidence="2" type="ORF">N288_25455</name>
</gene>
<protein>
    <submittedName>
        <fullName evidence="2">Uncharacterized protein</fullName>
    </submittedName>
</protein>
<keyword evidence="1" id="KW-0812">Transmembrane</keyword>
<dbReference type="KEGG" id="bif:N288_25455"/>
<feature type="transmembrane region" description="Helical" evidence="1">
    <location>
        <begin position="111"/>
        <end position="133"/>
    </location>
</feature>
<reference evidence="2 3" key="1">
    <citation type="submission" date="2013-07" db="EMBL/GenBank/DDBJ databases">
        <title>Complete genome sequence of Bacillus infantis NRRL B-14911 that has potential to induce cardiac disease by antigenic mimicry.</title>
        <authorList>
            <person name="Massilamany C."/>
            <person name="Smith T.P.L."/>
            <person name="Loy J.D."/>
            <person name="Barletta R."/>
            <person name="Reddy J."/>
        </authorList>
    </citation>
    <scope>NUCLEOTIDE SEQUENCE [LARGE SCALE GENOMIC DNA]</scope>
    <source>
        <strain evidence="2 3">NRRL B-14911</strain>
    </source>
</reference>
<evidence type="ECO:0000256" key="1">
    <source>
        <dbReference type="SAM" id="Phobius"/>
    </source>
</evidence>
<dbReference type="HOGENOM" id="CLU_2033412_0_0_9"/>
<dbReference type="Proteomes" id="UP000017805">
    <property type="component" value="Chromosome"/>
</dbReference>
<evidence type="ECO:0000313" key="3">
    <source>
        <dbReference type="Proteomes" id="UP000017805"/>
    </source>
</evidence>
<feature type="transmembrane region" description="Helical" evidence="1">
    <location>
        <begin position="28"/>
        <end position="47"/>
    </location>
</feature>
<dbReference type="EMBL" id="CP006643">
    <property type="protein sequence ID" value="AGX06923.1"/>
    <property type="molecule type" value="Genomic_DNA"/>
</dbReference>
<name>U5LHJ9_9BACI</name>
<accession>U5LHJ9</accession>
<evidence type="ECO:0000313" key="2">
    <source>
        <dbReference type="EMBL" id="AGX06923.1"/>
    </source>
</evidence>
<keyword evidence="1" id="KW-0472">Membrane</keyword>
<organism evidence="2 3">
    <name type="scientific">Bacillus infantis NRRL B-14911</name>
    <dbReference type="NCBI Taxonomy" id="1367477"/>
    <lineage>
        <taxon>Bacteria</taxon>
        <taxon>Bacillati</taxon>
        <taxon>Bacillota</taxon>
        <taxon>Bacilli</taxon>
        <taxon>Bacillales</taxon>
        <taxon>Bacillaceae</taxon>
        <taxon>Bacillus</taxon>
    </lineage>
</organism>